<keyword evidence="2" id="KW-0689">Ribosomal protein</keyword>
<dbReference type="InterPro" id="IPR026569">
    <property type="entry name" value="Ribosomal_bL28"/>
</dbReference>
<sequence>MACTAGNVAITPTISPVVDLQQRFRSNRSRRGLYDGKDIRSGNSVSFSMKSTKRKFKPNVFLKRVYSEILDEMVQFHLTTSALRSIDKAGGLDNYLMKNEFTEGEGFEVKRKIMKRLKNQARYERKAEERSAA</sequence>
<evidence type="ECO:0000256" key="1">
    <source>
        <dbReference type="ARBA" id="ARBA00008760"/>
    </source>
</evidence>
<keyword evidence="3" id="KW-0687">Ribonucleoprotein</keyword>
<dbReference type="Pfam" id="PF00830">
    <property type="entry name" value="Ribosomal_L28"/>
    <property type="match status" value="1"/>
</dbReference>
<comment type="caution">
    <text evidence="5">The sequence shown here is derived from an EMBL/GenBank/DDBJ whole genome shotgun (WGS) entry which is preliminary data.</text>
</comment>
<name>A0A1Z5JRZ0_FISSO</name>
<dbReference type="Proteomes" id="UP000198406">
    <property type="component" value="Unassembled WGS sequence"/>
</dbReference>
<organism evidence="5 6">
    <name type="scientific">Fistulifera solaris</name>
    <name type="common">Oleaginous diatom</name>
    <dbReference type="NCBI Taxonomy" id="1519565"/>
    <lineage>
        <taxon>Eukaryota</taxon>
        <taxon>Sar</taxon>
        <taxon>Stramenopiles</taxon>
        <taxon>Ochrophyta</taxon>
        <taxon>Bacillariophyta</taxon>
        <taxon>Bacillariophyceae</taxon>
        <taxon>Bacillariophycidae</taxon>
        <taxon>Naviculales</taxon>
        <taxon>Naviculaceae</taxon>
        <taxon>Fistulifera</taxon>
    </lineage>
</organism>
<accession>A0A1Z5JRZ0</accession>
<reference evidence="5 6" key="1">
    <citation type="journal article" date="2015" name="Plant Cell">
        <title>Oil accumulation by the oleaginous diatom Fistulifera solaris as revealed by the genome and transcriptome.</title>
        <authorList>
            <person name="Tanaka T."/>
            <person name="Maeda Y."/>
            <person name="Veluchamy A."/>
            <person name="Tanaka M."/>
            <person name="Abida H."/>
            <person name="Marechal E."/>
            <person name="Bowler C."/>
            <person name="Muto M."/>
            <person name="Sunaga Y."/>
            <person name="Tanaka M."/>
            <person name="Yoshino T."/>
            <person name="Taniguchi T."/>
            <person name="Fukuda Y."/>
            <person name="Nemoto M."/>
            <person name="Matsumoto M."/>
            <person name="Wong P.S."/>
            <person name="Aburatani S."/>
            <person name="Fujibuchi W."/>
        </authorList>
    </citation>
    <scope>NUCLEOTIDE SEQUENCE [LARGE SCALE GENOMIC DNA]</scope>
    <source>
        <strain evidence="5 6">JPCC DA0580</strain>
    </source>
</reference>
<dbReference type="EMBL" id="BDSP01000109">
    <property type="protein sequence ID" value="GAX16719.1"/>
    <property type="molecule type" value="Genomic_DNA"/>
</dbReference>
<dbReference type="InterPro" id="IPR037147">
    <property type="entry name" value="Ribosomal_bL28_sf"/>
</dbReference>
<protein>
    <recommendedName>
        <fullName evidence="4">Large ribosomal subunit protein bL28m</fullName>
    </recommendedName>
</protein>
<evidence type="ECO:0000256" key="3">
    <source>
        <dbReference type="ARBA" id="ARBA00023274"/>
    </source>
</evidence>
<comment type="similarity">
    <text evidence="1">Belongs to the bacterial ribosomal protein bL28 family.</text>
</comment>
<dbReference type="SUPFAM" id="SSF143800">
    <property type="entry name" value="L28p-like"/>
    <property type="match status" value="1"/>
</dbReference>
<dbReference type="FunFam" id="2.30.170.40:FF:000003">
    <property type="entry name" value="54S ribosomal protein L24"/>
    <property type="match status" value="1"/>
</dbReference>
<evidence type="ECO:0000313" key="6">
    <source>
        <dbReference type="Proteomes" id="UP000198406"/>
    </source>
</evidence>
<dbReference type="InParanoid" id="A0A1Z5JRZ0"/>
<keyword evidence="6" id="KW-1185">Reference proteome</keyword>
<evidence type="ECO:0000256" key="2">
    <source>
        <dbReference type="ARBA" id="ARBA00022980"/>
    </source>
</evidence>
<proteinExistence type="inferred from homology"/>
<dbReference type="GO" id="GO:0003735">
    <property type="term" value="F:structural constituent of ribosome"/>
    <property type="evidence" value="ECO:0007669"/>
    <property type="project" value="InterPro"/>
</dbReference>
<dbReference type="AlphaFoldDB" id="A0A1Z5JRZ0"/>
<evidence type="ECO:0000313" key="5">
    <source>
        <dbReference type="EMBL" id="GAX16719.1"/>
    </source>
</evidence>
<gene>
    <name evidence="5" type="ORF">FisN_21Hu160</name>
</gene>
<dbReference type="PANTHER" id="PTHR13528:SF2">
    <property type="entry name" value="LARGE RIBOSOMAL SUBUNIT PROTEIN BL28M"/>
    <property type="match status" value="1"/>
</dbReference>
<evidence type="ECO:0000256" key="4">
    <source>
        <dbReference type="ARBA" id="ARBA00035269"/>
    </source>
</evidence>
<dbReference type="Gene3D" id="2.30.170.40">
    <property type="entry name" value="Ribosomal protein L28/L24"/>
    <property type="match status" value="1"/>
</dbReference>
<dbReference type="HAMAP" id="MF_00373">
    <property type="entry name" value="Ribosomal_bL28"/>
    <property type="match status" value="1"/>
</dbReference>
<dbReference type="PANTHER" id="PTHR13528">
    <property type="entry name" value="39S RIBOSOMAL PROTEIN L28, MITOCHONDRIAL"/>
    <property type="match status" value="1"/>
</dbReference>
<dbReference type="InterPro" id="IPR034704">
    <property type="entry name" value="Ribosomal_bL28/bL31-like_sf"/>
</dbReference>
<dbReference type="OrthoDB" id="361870at2759"/>
<dbReference type="GO" id="GO:0005762">
    <property type="term" value="C:mitochondrial large ribosomal subunit"/>
    <property type="evidence" value="ECO:0007669"/>
    <property type="project" value="TreeGrafter"/>
</dbReference>